<evidence type="ECO:0000256" key="1">
    <source>
        <dbReference type="ARBA" id="ARBA00025483"/>
    </source>
</evidence>
<dbReference type="InterPro" id="IPR047296">
    <property type="entry name" value="GIY-YIG_UvrC_Cho"/>
</dbReference>
<gene>
    <name evidence="4" type="ORF">CJD36_015520</name>
</gene>
<dbReference type="GO" id="GO:0005829">
    <property type="term" value="C:cytosol"/>
    <property type="evidence" value="ECO:0007669"/>
    <property type="project" value="TreeGrafter"/>
</dbReference>
<comment type="function">
    <text evidence="1">DNA polymerase III is a complex, multichain enzyme responsible for most of the replicative synthesis in bacteria. The epsilon subunit contain the editing function and is a proofreading 3'-5' exonuclease.</text>
</comment>
<dbReference type="GO" id="GO:0008408">
    <property type="term" value="F:3'-5' exonuclease activity"/>
    <property type="evidence" value="ECO:0007669"/>
    <property type="project" value="TreeGrafter"/>
</dbReference>
<reference evidence="4 5" key="1">
    <citation type="submission" date="2018-01" db="EMBL/GenBank/DDBJ databases">
        <title>A novel member of the phylum Bacteroidetes isolated from glacier ice.</title>
        <authorList>
            <person name="Liu Q."/>
            <person name="Xin Y.-H."/>
        </authorList>
    </citation>
    <scope>NUCLEOTIDE SEQUENCE [LARGE SCALE GENOMIC DNA]</scope>
    <source>
        <strain evidence="4 5">RB1R16</strain>
    </source>
</reference>
<dbReference type="CDD" id="cd06127">
    <property type="entry name" value="DEDDh"/>
    <property type="match status" value="1"/>
</dbReference>
<dbReference type="InterPro" id="IPR000305">
    <property type="entry name" value="GIY-YIG_endonuc"/>
</dbReference>
<dbReference type="RefSeq" id="WP_105040113.1">
    <property type="nucleotide sequence ID" value="NZ_PPSL01000004.1"/>
</dbReference>
<dbReference type="CDD" id="cd10434">
    <property type="entry name" value="GIY-YIG_UvrC_Cho"/>
    <property type="match status" value="1"/>
</dbReference>
<comment type="subunit">
    <text evidence="2">DNA polymerase III contains a core (composed of alpha, epsilon and theta chains) that associates with a tau subunit. This core dimerizes to form the POLIII' complex. PolIII' associates with the gamma complex (composed of gamma, delta, delta', psi and chi chains) and with the beta chain to form the complete DNA polymerase III complex.</text>
</comment>
<accession>A0A2S7STN2</accession>
<dbReference type="InterPro" id="IPR013520">
    <property type="entry name" value="Ribonucl_H"/>
</dbReference>
<dbReference type="GO" id="GO:0003887">
    <property type="term" value="F:DNA-directed DNA polymerase activity"/>
    <property type="evidence" value="ECO:0007669"/>
    <property type="project" value="InterPro"/>
</dbReference>
<feature type="domain" description="GIY-YIG" evidence="3">
    <location>
        <begin position="197"/>
        <end position="275"/>
    </location>
</feature>
<dbReference type="GO" id="GO:0006289">
    <property type="term" value="P:nucleotide-excision repair"/>
    <property type="evidence" value="ECO:0007669"/>
    <property type="project" value="InterPro"/>
</dbReference>
<dbReference type="PANTHER" id="PTHR30231">
    <property type="entry name" value="DNA POLYMERASE III SUBUNIT EPSILON"/>
    <property type="match status" value="1"/>
</dbReference>
<dbReference type="EMBL" id="PPSL01000004">
    <property type="protein sequence ID" value="PQJ10104.1"/>
    <property type="molecule type" value="Genomic_DNA"/>
</dbReference>
<dbReference type="NCBIfam" id="TIGR00573">
    <property type="entry name" value="dnaq"/>
    <property type="match status" value="1"/>
</dbReference>
<organism evidence="4 5">
    <name type="scientific">Flavipsychrobacter stenotrophus</name>
    <dbReference type="NCBI Taxonomy" id="2077091"/>
    <lineage>
        <taxon>Bacteria</taxon>
        <taxon>Pseudomonadati</taxon>
        <taxon>Bacteroidota</taxon>
        <taxon>Chitinophagia</taxon>
        <taxon>Chitinophagales</taxon>
        <taxon>Chitinophagaceae</taxon>
        <taxon>Flavipsychrobacter</taxon>
    </lineage>
</organism>
<dbReference type="SMART" id="SM00465">
    <property type="entry name" value="GIYc"/>
    <property type="match status" value="1"/>
</dbReference>
<evidence type="ECO:0000313" key="4">
    <source>
        <dbReference type="EMBL" id="PQJ10104.1"/>
    </source>
</evidence>
<dbReference type="Pfam" id="PF00929">
    <property type="entry name" value="RNase_T"/>
    <property type="match status" value="1"/>
</dbReference>
<dbReference type="GO" id="GO:0045004">
    <property type="term" value="P:DNA replication proofreading"/>
    <property type="evidence" value="ECO:0007669"/>
    <property type="project" value="TreeGrafter"/>
</dbReference>
<dbReference type="InterPro" id="IPR006054">
    <property type="entry name" value="DnaQ"/>
</dbReference>
<evidence type="ECO:0000259" key="3">
    <source>
        <dbReference type="PROSITE" id="PS50164"/>
    </source>
</evidence>
<dbReference type="FunFam" id="3.30.420.10:FF:000045">
    <property type="entry name" value="3'-5' exonuclease DinG"/>
    <property type="match status" value="1"/>
</dbReference>
<evidence type="ECO:0000313" key="5">
    <source>
        <dbReference type="Proteomes" id="UP000239872"/>
    </source>
</evidence>
<evidence type="ECO:0000256" key="2">
    <source>
        <dbReference type="ARBA" id="ARBA00026073"/>
    </source>
</evidence>
<name>A0A2S7STN2_9BACT</name>
<dbReference type="AlphaFoldDB" id="A0A2S7STN2"/>
<keyword evidence="5" id="KW-1185">Reference proteome</keyword>
<dbReference type="Pfam" id="PF01541">
    <property type="entry name" value="GIY-YIG"/>
    <property type="match status" value="1"/>
</dbReference>
<dbReference type="InterPro" id="IPR035901">
    <property type="entry name" value="GIY-YIG_endonuc_sf"/>
</dbReference>
<proteinExistence type="predicted"/>
<comment type="caution">
    <text evidence="4">The sequence shown here is derived from an EMBL/GenBank/DDBJ whole genome shotgun (WGS) entry which is preliminary data.</text>
</comment>
<dbReference type="SUPFAM" id="SSF53098">
    <property type="entry name" value="Ribonuclease H-like"/>
    <property type="match status" value="1"/>
</dbReference>
<dbReference type="OrthoDB" id="9803913at2"/>
<dbReference type="Gene3D" id="3.30.420.10">
    <property type="entry name" value="Ribonuclease H-like superfamily/Ribonuclease H"/>
    <property type="match status" value="1"/>
</dbReference>
<dbReference type="PROSITE" id="PS50164">
    <property type="entry name" value="GIY_YIG"/>
    <property type="match status" value="1"/>
</dbReference>
<dbReference type="SUPFAM" id="SSF82771">
    <property type="entry name" value="GIY-YIG endonuclease"/>
    <property type="match status" value="1"/>
</dbReference>
<dbReference type="SMART" id="SM00479">
    <property type="entry name" value="EXOIII"/>
    <property type="match status" value="1"/>
</dbReference>
<dbReference type="InterPro" id="IPR036397">
    <property type="entry name" value="RNaseH_sf"/>
</dbReference>
<dbReference type="PANTHER" id="PTHR30231:SF41">
    <property type="entry name" value="DNA POLYMERASE III SUBUNIT EPSILON"/>
    <property type="match status" value="1"/>
</dbReference>
<dbReference type="InterPro" id="IPR012337">
    <property type="entry name" value="RNaseH-like_sf"/>
</dbReference>
<dbReference type="GO" id="GO:0003677">
    <property type="term" value="F:DNA binding"/>
    <property type="evidence" value="ECO:0007669"/>
    <property type="project" value="InterPro"/>
</dbReference>
<sequence>MLYAVVDIETTGSFAAANGITEIAIVIHDGEKVLNFYESLVNPHVPIPYFIERLTGIDNNMVANAPSFEEIAGQVYELLQDKIFVAHNVNFDYSFVKYHLDAAGYEIDEKKLCTVRLARKVIPGLNGYSLGKLTQQLGIHHGARHRAGGDALATADLLAMIVARDTNGAIAAALKGNTAESYIPPHLPVEQIAQLPGTPGVYYFYNAEGKVIYVGKAINLRKRVKSHFSNNKVNRQKQDFLRETARISYKQCATELMAHILESTEIRRLWPIHNRSQRGYLPQFGLFSYEDRNGFMRLAIEKNRQAAKPLYTFNTAVEGQMRLRELISEFNLCNRLCNISPDCECSMHADADEYNARVEEAMEWMRKLLPTFAYIDKGIEENEHSCILIMEGNFVGMGYLSDKKQQMETLEILKSHLEPLQDNDFIRNLVYKHATANPDKCVEFAGAHVLSAVESVK</sequence>
<dbReference type="Proteomes" id="UP000239872">
    <property type="component" value="Unassembled WGS sequence"/>
</dbReference>
<dbReference type="Gene3D" id="3.40.1440.10">
    <property type="entry name" value="GIY-YIG endonuclease"/>
    <property type="match status" value="1"/>
</dbReference>
<protein>
    <submittedName>
        <fullName evidence="4">DNA polymerase III subunit epsilon</fullName>
    </submittedName>
</protein>